<proteinExistence type="inferred from homology"/>
<dbReference type="SUPFAM" id="SSF55785">
    <property type="entry name" value="PYP-like sensor domain (PAS domain)"/>
    <property type="match status" value="2"/>
</dbReference>
<keyword evidence="5" id="KW-0175">Coiled coil</keyword>
<evidence type="ECO:0000256" key="3">
    <source>
        <dbReference type="ARBA" id="ARBA00029447"/>
    </source>
</evidence>
<evidence type="ECO:0000259" key="8">
    <source>
        <dbReference type="PROSITE" id="PS50111"/>
    </source>
</evidence>
<dbReference type="AlphaFoldDB" id="A0A2P2DWG5"/>
<evidence type="ECO:0000256" key="5">
    <source>
        <dbReference type="SAM" id="Coils"/>
    </source>
</evidence>
<accession>A0A2P2DWG5</accession>
<feature type="transmembrane region" description="Helical" evidence="7">
    <location>
        <begin position="119"/>
        <end position="140"/>
    </location>
</feature>
<dbReference type="PROSITE" id="PS50113">
    <property type="entry name" value="PAC"/>
    <property type="match status" value="2"/>
</dbReference>
<dbReference type="GO" id="GO:0005886">
    <property type="term" value="C:plasma membrane"/>
    <property type="evidence" value="ECO:0007669"/>
    <property type="project" value="TreeGrafter"/>
</dbReference>
<comment type="subcellular location">
    <subcellularLocation>
        <location evidence="1">Membrane</location>
    </subcellularLocation>
</comment>
<dbReference type="InterPro" id="IPR001610">
    <property type="entry name" value="PAC"/>
</dbReference>
<dbReference type="PROSITE" id="PS50111">
    <property type="entry name" value="CHEMOTAXIS_TRANSDUC_2"/>
    <property type="match status" value="1"/>
</dbReference>
<dbReference type="InterPro" id="IPR051310">
    <property type="entry name" value="MCP_chemotaxis"/>
</dbReference>
<dbReference type="Pfam" id="PF00015">
    <property type="entry name" value="MCPsignal"/>
    <property type="match status" value="1"/>
</dbReference>
<dbReference type="NCBIfam" id="TIGR00229">
    <property type="entry name" value="sensory_box"/>
    <property type="match status" value="2"/>
</dbReference>
<dbReference type="PANTHER" id="PTHR43531:SF11">
    <property type="entry name" value="METHYL-ACCEPTING CHEMOTAXIS PROTEIN 3"/>
    <property type="match status" value="1"/>
</dbReference>
<dbReference type="PANTHER" id="PTHR43531">
    <property type="entry name" value="PROTEIN ICFG"/>
    <property type="match status" value="1"/>
</dbReference>
<keyword evidence="12" id="KW-1185">Reference proteome</keyword>
<dbReference type="InterPro" id="IPR035965">
    <property type="entry name" value="PAS-like_dom_sf"/>
</dbReference>
<feature type="region of interest" description="Disordered" evidence="6">
    <location>
        <begin position="804"/>
        <end position="831"/>
    </location>
</feature>
<feature type="coiled-coil region" evidence="5">
    <location>
        <begin position="751"/>
        <end position="778"/>
    </location>
</feature>
<organism evidence="11 12">
    <name type="scientific">Leptospira ryugenii</name>
    <dbReference type="NCBI Taxonomy" id="1917863"/>
    <lineage>
        <taxon>Bacteria</taxon>
        <taxon>Pseudomonadati</taxon>
        <taxon>Spirochaetota</taxon>
        <taxon>Spirochaetia</taxon>
        <taxon>Leptospirales</taxon>
        <taxon>Leptospiraceae</taxon>
        <taxon>Leptospira</taxon>
    </lineage>
</organism>
<dbReference type="InterPro" id="IPR000014">
    <property type="entry name" value="PAS"/>
</dbReference>
<comment type="caution">
    <text evidence="11">The sequence shown here is derived from an EMBL/GenBank/DDBJ whole genome shotgun (WGS) entry which is preliminary data.</text>
</comment>
<feature type="domain" description="PAC" evidence="10">
    <location>
        <begin position="338"/>
        <end position="390"/>
    </location>
</feature>
<dbReference type="Gene3D" id="3.30.450.20">
    <property type="entry name" value="PAS domain"/>
    <property type="match status" value="3"/>
</dbReference>
<dbReference type="SMART" id="SM00283">
    <property type="entry name" value="MA"/>
    <property type="match status" value="1"/>
</dbReference>
<dbReference type="FunFam" id="3.30.450.20:FF:000075">
    <property type="entry name" value="Methyl-accepting chemotaxis protein"/>
    <property type="match status" value="1"/>
</dbReference>
<feature type="domain" description="Methyl-accepting transducer" evidence="8">
    <location>
        <begin position="565"/>
        <end position="780"/>
    </location>
</feature>
<dbReference type="FunFam" id="1.10.287.950:FF:000001">
    <property type="entry name" value="Methyl-accepting chemotaxis sensory transducer"/>
    <property type="match status" value="1"/>
</dbReference>
<dbReference type="GO" id="GO:0004888">
    <property type="term" value="F:transmembrane signaling receptor activity"/>
    <property type="evidence" value="ECO:0007669"/>
    <property type="project" value="TreeGrafter"/>
</dbReference>
<evidence type="ECO:0000256" key="1">
    <source>
        <dbReference type="ARBA" id="ARBA00004370"/>
    </source>
</evidence>
<dbReference type="CDD" id="cd00130">
    <property type="entry name" value="PAS"/>
    <property type="match status" value="2"/>
</dbReference>
<dbReference type="SMART" id="SM00091">
    <property type="entry name" value="PAS"/>
    <property type="match status" value="3"/>
</dbReference>
<comment type="similarity">
    <text evidence="3">Belongs to the methyl-accepting chemotaxis (MCP) protein family.</text>
</comment>
<evidence type="ECO:0000256" key="7">
    <source>
        <dbReference type="SAM" id="Phobius"/>
    </source>
</evidence>
<evidence type="ECO:0000256" key="4">
    <source>
        <dbReference type="PROSITE-ProRule" id="PRU00284"/>
    </source>
</evidence>
<dbReference type="EMBL" id="BFBB01000002">
    <property type="protein sequence ID" value="GBF48979.1"/>
    <property type="molecule type" value="Genomic_DNA"/>
</dbReference>
<feature type="domain" description="PAS" evidence="9">
    <location>
        <begin position="283"/>
        <end position="319"/>
    </location>
</feature>
<evidence type="ECO:0000313" key="12">
    <source>
        <dbReference type="Proteomes" id="UP000245133"/>
    </source>
</evidence>
<keyword evidence="4" id="KW-0807">Transducer</keyword>
<name>A0A2P2DWG5_9LEPT</name>
<feature type="domain" description="PAC" evidence="10">
    <location>
        <begin position="460"/>
        <end position="512"/>
    </location>
</feature>
<evidence type="ECO:0000259" key="10">
    <source>
        <dbReference type="PROSITE" id="PS50113"/>
    </source>
</evidence>
<dbReference type="Proteomes" id="UP000245133">
    <property type="component" value="Unassembled WGS sequence"/>
</dbReference>
<dbReference type="GO" id="GO:0006935">
    <property type="term" value="P:chemotaxis"/>
    <property type="evidence" value="ECO:0007669"/>
    <property type="project" value="UniProtKB-KW"/>
</dbReference>
<dbReference type="Pfam" id="PF08447">
    <property type="entry name" value="PAS_3"/>
    <property type="match status" value="2"/>
</dbReference>
<dbReference type="CDD" id="cd11386">
    <property type="entry name" value="MCP_signal"/>
    <property type="match status" value="1"/>
</dbReference>
<evidence type="ECO:0000313" key="11">
    <source>
        <dbReference type="EMBL" id="GBF48979.1"/>
    </source>
</evidence>
<dbReference type="GO" id="GO:0007165">
    <property type="term" value="P:signal transduction"/>
    <property type="evidence" value="ECO:0007669"/>
    <property type="project" value="UniProtKB-KW"/>
</dbReference>
<keyword evidence="7" id="KW-0472">Membrane</keyword>
<reference evidence="11 12" key="1">
    <citation type="submission" date="2018-02" db="EMBL/GenBank/DDBJ databases">
        <title>Novel Leptospira species isolated from soil and water in Japan.</title>
        <authorList>
            <person name="Nakao R."/>
            <person name="Masuzawa T."/>
        </authorList>
    </citation>
    <scope>NUCLEOTIDE SEQUENCE [LARGE SCALE GENOMIC DNA]</scope>
    <source>
        <strain evidence="11 12">YH101</strain>
    </source>
</reference>
<evidence type="ECO:0000256" key="6">
    <source>
        <dbReference type="SAM" id="MobiDB-lite"/>
    </source>
</evidence>
<dbReference type="Gene3D" id="1.10.287.950">
    <property type="entry name" value="Methyl-accepting chemotaxis protein"/>
    <property type="match status" value="1"/>
</dbReference>
<keyword evidence="7" id="KW-0812">Transmembrane</keyword>
<evidence type="ECO:0000259" key="9">
    <source>
        <dbReference type="PROSITE" id="PS50112"/>
    </source>
</evidence>
<dbReference type="InterPro" id="IPR013655">
    <property type="entry name" value="PAS_fold_3"/>
</dbReference>
<dbReference type="InterPro" id="IPR004089">
    <property type="entry name" value="MCPsignal_dom"/>
</dbReference>
<keyword evidence="2" id="KW-0145">Chemotaxis</keyword>
<evidence type="ECO:0000256" key="2">
    <source>
        <dbReference type="ARBA" id="ARBA00022500"/>
    </source>
</evidence>
<protein>
    <submittedName>
        <fullName evidence="11">Putative methyl-accepting chemotaxis protein</fullName>
    </submittedName>
</protein>
<dbReference type="PROSITE" id="PS50112">
    <property type="entry name" value="PAS"/>
    <property type="match status" value="1"/>
</dbReference>
<feature type="transmembrane region" description="Helical" evidence="7">
    <location>
        <begin position="7"/>
        <end position="26"/>
    </location>
</feature>
<gene>
    <name evidence="11" type="ORF">LPTSP4_04860</name>
</gene>
<dbReference type="OrthoDB" id="334703at2"/>
<keyword evidence="7" id="KW-1133">Transmembrane helix</keyword>
<dbReference type="SUPFAM" id="SSF58104">
    <property type="entry name" value="Methyl-accepting chemotaxis protein (MCP) signaling domain"/>
    <property type="match status" value="1"/>
</dbReference>
<sequence length="831" mass="92304">MKKINSLFLLSVVLVTNLLLFVWITLQAKSFYDESESIARSSKEAILSSEKQDQFLSEKGKSLLASLESLAEDETKNEKDAKLTLKELIGKYKDDFQPKVSSQGKTKVESLDLQSSLTLLQGISLSGILILLIFYVLLYLKWSETEKERKLMSGALGRITTNVMLADKNLNIIYMNDAVKKMFTLSEADIRKQLPHFSADKLMGTNIDLYHRNPAMQRGLLQDLRSEHRSSIRIGNREFNLIANTIFDAKGKKLANIVEWADMSETNAEQRAVEKSQATIEFSTDGSIIKANENFLLLMGYSLEEIKGKHHRIFVDPKEVQSEDYKRFWELLNRGEHQTAEFRRITKSGSEVWLQATYTPILDTTGKPVKIIKFASDITHQKIKNLDYEGQIEAINRAQATIQFKPDGTIITANDIFCKTMGYELHEIQGRHHRMFAEPEYANSEDYKHFWESLSRGEFQTAEYRRIGKGGKEVWLQATYNPILDISGKTARVIKFATDITSQKKLSLETTRVVDDLVVGLSALEAGDLTVQLTKQYEFGFSKLRDSFNNTTLTLIKILNEVKTNADALVNAAEEVSSTAGTLSQGASEQAASVEETTASLEEMGASIDQNAENAKQTDTIATKSAKEAKQGGDAVKKTVQAMKEIADKISIIEDIAYQTNLLALNAAIEAARAGEHGKGFAVVASEVRKLAERSQKSANEIGTLAGGSVEIAETAGKLIEEIVPAINRTADLVQEIAAASQEQSSGVNEVNKAMSQLDQVSQQSASASEELAAIAEELKSRAEQLMGSINFFKISTADSFVAQKRTPQKTTSLPKKSEPESPSNDRYQKF</sequence>
<dbReference type="SMART" id="SM00086">
    <property type="entry name" value="PAC"/>
    <property type="match status" value="2"/>
</dbReference>
<dbReference type="InterPro" id="IPR000700">
    <property type="entry name" value="PAS-assoc_C"/>
</dbReference>